<feature type="coiled-coil region" evidence="1">
    <location>
        <begin position="161"/>
        <end position="195"/>
    </location>
</feature>
<evidence type="ECO:0000313" key="4">
    <source>
        <dbReference type="Proteomes" id="UP000242146"/>
    </source>
</evidence>
<evidence type="ECO:0000256" key="2">
    <source>
        <dbReference type="SAM" id="MobiDB-lite"/>
    </source>
</evidence>
<feature type="compositionally biased region" description="Polar residues" evidence="2">
    <location>
        <begin position="297"/>
        <end position="317"/>
    </location>
</feature>
<keyword evidence="1" id="KW-0175">Coiled coil</keyword>
<sequence>MSPTSPKAVNIIRPNSWKSQWNNQSYSSSSSSSSVPSTISTLSGGSNNTHRLNATLLNTLAPFQSSPWFKSAPIGQNFFRVLPTHRPDIEDPATPPQDEDDIESDDEYDSIDGDTDNEDSQDEDVSTMQIVAKVKNGTIMNKRGELVSRVNDEDARTNRKIADLEIEKASLLTLNATLESKVLQQAERIAELEKQLQINDWPLSPVSDKDMGKEQCLEQLLSNELTEDDVANDQVFQRLRSMLLGLIEQAEHAVRLKTKPTGRVLTNYTRDEPFSHTVHSIQPTPSMATSPRKRTAMQRSLSRQSSPAVLITANPSILHSRPASPTPSLASRPMQRSWTSRPKSGHGPKWQN</sequence>
<dbReference type="OrthoDB" id="2555519at2759"/>
<accession>A0A1X2GSQ3</accession>
<protein>
    <submittedName>
        <fullName evidence="3">Uncharacterized protein</fullName>
    </submittedName>
</protein>
<feature type="compositionally biased region" description="Polar residues" evidence="2">
    <location>
        <begin position="326"/>
        <end position="342"/>
    </location>
</feature>
<organism evidence="3 4">
    <name type="scientific">Hesseltinella vesiculosa</name>
    <dbReference type="NCBI Taxonomy" id="101127"/>
    <lineage>
        <taxon>Eukaryota</taxon>
        <taxon>Fungi</taxon>
        <taxon>Fungi incertae sedis</taxon>
        <taxon>Mucoromycota</taxon>
        <taxon>Mucoromycotina</taxon>
        <taxon>Mucoromycetes</taxon>
        <taxon>Mucorales</taxon>
        <taxon>Cunninghamellaceae</taxon>
        <taxon>Hesseltinella</taxon>
    </lineage>
</organism>
<name>A0A1X2GSQ3_9FUNG</name>
<feature type="compositionally biased region" description="Polar residues" evidence="2">
    <location>
        <begin position="277"/>
        <end position="289"/>
    </location>
</feature>
<feature type="compositionally biased region" description="Acidic residues" evidence="2">
    <location>
        <begin position="97"/>
        <end position="124"/>
    </location>
</feature>
<comment type="caution">
    <text evidence="3">The sequence shown here is derived from an EMBL/GenBank/DDBJ whole genome shotgun (WGS) entry which is preliminary data.</text>
</comment>
<proteinExistence type="predicted"/>
<feature type="region of interest" description="Disordered" evidence="2">
    <location>
        <begin position="1"/>
        <end position="43"/>
    </location>
</feature>
<feature type="region of interest" description="Disordered" evidence="2">
    <location>
        <begin position="85"/>
        <end position="124"/>
    </location>
</feature>
<dbReference type="EMBL" id="MCGT01000004">
    <property type="protein sequence ID" value="ORX60534.1"/>
    <property type="molecule type" value="Genomic_DNA"/>
</dbReference>
<dbReference type="AlphaFoldDB" id="A0A1X2GSQ3"/>
<feature type="compositionally biased region" description="Low complexity" evidence="2">
    <location>
        <begin position="16"/>
        <end position="43"/>
    </location>
</feature>
<evidence type="ECO:0000256" key="1">
    <source>
        <dbReference type="SAM" id="Coils"/>
    </source>
</evidence>
<dbReference type="Proteomes" id="UP000242146">
    <property type="component" value="Unassembled WGS sequence"/>
</dbReference>
<evidence type="ECO:0000313" key="3">
    <source>
        <dbReference type="EMBL" id="ORX60534.1"/>
    </source>
</evidence>
<feature type="region of interest" description="Disordered" evidence="2">
    <location>
        <begin position="275"/>
        <end position="352"/>
    </location>
</feature>
<gene>
    <name evidence="3" type="ORF">DM01DRAFT_1404782</name>
</gene>
<reference evidence="3 4" key="1">
    <citation type="submission" date="2016-07" db="EMBL/GenBank/DDBJ databases">
        <title>Pervasive Adenine N6-methylation of Active Genes in Fungi.</title>
        <authorList>
            <consortium name="DOE Joint Genome Institute"/>
            <person name="Mondo S.J."/>
            <person name="Dannebaum R.O."/>
            <person name="Kuo R.C."/>
            <person name="Labutti K."/>
            <person name="Haridas S."/>
            <person name="Kuo A."/>
            <person name="Salamov A."/>
            <person name="Ahrendt S.R."/>
            <person name="Lipzen A."/>
            <person name="Sullivan W."/>
            <person name="Andreopoulos W.B."/>
            <person name="Clum A."/>
            <person name="Lindquist E."/>
            <person name="Daum C."/>
            <person name="Ramamoorthy G.K."/>
            <person name="Gryganskyi A."/>
            <person name="Culley D."/>
            <person name="Magnuson J.K."/>
            <person name="James T.Y."/>
            <person name="O'Malley M.A."/>
            <person name="Stajich J.E."/>
            <person name="Spatafora J.W."/>
            <person name="Visel A."/>
            <person name="Grigoriev I.V."/>
        </authorList>
    </citation>
    <scope>NUCLEOTIDE SEQUENCE [LARGE SCALE GENOMIC DNA]</scope>
    <source>
        <strain evidence="3 4">NRRL 3301</strain>
    </source>
</reference>
<dbReference type="STRING" id="101127.A0A1X2GSQ3"/>
<keyword evidence="4" id="KW-1185">Reference proteome</keyword>